<comment type="caution">
    <text evidence="1">The sequence shown here is derived from an EMBL/GenBank/DDBJ whole genome shotgun (WGS) entry which is preliminary data.</text>
</comment>
<evidence type="ECO:0000313" key="2">
    <source>
        <dbReference type="Proteomes" id="UP000821865"/>
    </source>
</evidence>
<protein>
    <submittedName>
        <fullName evidence="1">Uncharacterized protein</fullName>
    </submittedName>
</protein>
<proteinExistence type="predicted"/>
<sequence length="450" mass="50992">MRGQHSSRRTQEPRRPETSSLSQCHLCWWVRMLYKTYATRLLAAMDFDLRHRAFIQADGCAKNIMVLVTALDEAMSKQRPLCMASVNVAKAYVRVNLAVILRGMKCKGAILRVCGLCRRLLRELHHSSHNGKRYLTGLSDSRGKKGRSAVPSTLQQVIEEWLTTCDKNIEFESSNFSVDCMAFDDELVIMASMPRALQKQLCTFKLFSVERGMSINASKSLTMLPSGCGKVTKVVKTSVYRYSREDIPVVNTAIWWHYLGICFQAVRKERTAVHKEVHALLKNISKAPLKPQQRLVVLKYYMIPQLYHRLVLNPVPAKLLLKIDSLIRAGVRQWLVLPHDVPLRFFYARTEHGDSEFHVCVLVPGMRERHLAGLQKLESAICWGTALRNYATLQAQWAEKLCVYRGCGKENSPIKCPSGDAVLSVLQFVAKCSKEPLDSIITQILSACLV</sequence>
<dbReference type="EMBL" id="CM023472">
    <property type="protein sequence ID" value="KAH7959421.1"/>
    <property type="molecule type" value="Genomic_DNA"/>
</dbReference>
<dbReference type="Proteomes" id="UP000821865">
    <property type="component" value="Chromosome 3"/>
</dbReference>
<keyword evidence="2" id="KW-1185">Reference proteome</keyword>
<accession>A0ACB8D4Z0</accession>
<reference evidence="1" key="1">
    <citation type="submission" date="2020-05" db="EMBL/GenBank/DDBJ databases">
        <title>Large-scale comparative analyses of tick genomes elucidate their genetic diversity and vector capacities.</title>
        <authorList>
            <person name="Jia N."/>
            <person name="Wang J."/>
            <person name="Shi W."/>
            <person name="Du L."/>
            <person name="Sun Y."/>
            <person name="Zhan W."/>
            <person name="Jiang J."/>
            <person name="Wang Q."/>
            <person name="Zhang B."/>
            <person name="Ji P."/>
            <person name="Sakyi L.B."/>
            <person name="Cui X."/>
            <person name="Yuan T."/>
            <person name="Jiang B."/>
            <person name="Yang W."/>
            <person name="Lam T.T.-Y."/>
            <person name="Chang Q."/>
            <person name="Ding S."/>
            <person name="Wang X."/>
            <person name="Zhu J."/>
            <person name="Ruan X."/>
            <person name="Zhao L."/>
            <person name="Wei J."/>
            <person name="Que T."/>
            <person name="Du C."/>
            <person name="Cheng J."/>
            <person name="Dai P."/>
            <person name="Han X."/>
            <person name="Huang E."/>
            <person name="Gao Y."/>
            <person name="Liu J."/>
            <person name="Shao H."/>
            <person name="Ye R."/>
            <person name="Li L."/>
            <person name="Wei W."/>
            <person name="Wang X."/>
            <person name="Wang C."/>
            <person name="Yang T."/>
            <person name="Huo Q."/>
            <person name="Li W."/>
            <person name="Guo W."/>
            <person name="Chen H."/>
            <person name="Zhou L."/>
            <person name="Ni X."/>
            <person name="Tian J."/>
            <person name="Zhou Y."/>
            <person name="Sheng Y."/>
            <person name="Liu T."/>
            <person name="Pan Y."/>
            <person name="Xia L."/>
            <person name="Li J."/>
            <person name="Zhao F."/>
            <person name="Cao W."/>
        </authorList>
    </citation>
    <scope>NUCLEOTIDE SEQUENCE</scope>
    <source>
        <strain evidence="1">Dsil-2018</strain>
    </source>
</reference>
<organism evidence="1 2">
    <name type="scientific">Dermacentor silvarum</name>
    <name type="common">Tick</name>
    <dbReference type="NCBI Taxonomy" id="543639"/>
    <lineage>
        <taxon>Eukaryota</taxon>
        <taxon>Metazoa</taxon>
        <taxon>Ecdysozoa</taxon>
        <taxon>Arthropoda</taxon>
        <taxon>Chelicerata</taxon>
        <taxon>Arachnida</taxon>
        <taxon>Acari</taxon>
        <taxon>Parasitiformes</taxon>
        <taxon>Ixodida</taxon>
        <taxon>Ixodoidea</taxon>
        <taxon>Ixodidae</taxon>
        <taxon>Rhipicephalinae</taxon>
        <taxon>Dermacentor</taxon>
    </lineage>
</organism>
<gene>
    <name evidence="1" type="ORF">HPB49_010998</name>
</gene>
<evidence type="ECO:0000313" key="1">
    <source>
        <dbReference type="EMBL" id="KAH7959421.1"/>
    </source>
</evidence>
<name>A0ACB8D4Z0_DERSI</name>